<accession>A0A1E5XHI0</accession>
<dbReference type="Gene3D" id="3.20.20.10">
    <property type="entry name" value="Alanine racemase"/>
    <property type="match status" value="1"/>
</dbReference>
<keyword evidence="2" id="KW-0210">Decarboxylase</keyword>
<dbReference type="SUPFAM" id="SSF50621">
    <property type="entry name" value="Alanine racemase C-terminal domain-like"/>
    <property type="match status" value="1"/>
</dbReference>
<evidence type="ECO:0000256" key="5">
    <source>
        <dbReference type="PIRSR" id="PIRSR600183-50"/>
    </source>
</evidence>
<evidence type="ECO:0000313" key="8">
    <source>
        <dbReference type="Proteomes" id="UP000095463"/>
    </source>
</evidence>
<dbReference type="InterPro" id="IPR002986">
    <property type="entry name" value="DAP_deCOOHase_LysA"/>
</dbReference>
<gene>
    <name evidence="7" type="ORF">VW23_006605</name>
</gene>
<dbReference type="SUPFAM" id="SSF51419">
    <property type="entry name" value="PLP-binding barrel"/>
    <property type="match status" value="1"/>
</dbReference>
<keyword evidence="8" id="KW-1185">Reference proteome</keyword>
<dbReference type="InterPro" id="IPR029066">
    <property type="entry name" value="PLP-binding_barrel"/>
</dbReference>
<keyword evidence="4" id="KW-0456">Lyase</keyword>
<dbReference type="PANTHER" id="PTHR43727">
    <property type="entry name" value="DIAMINOPIMELATE DECARBOXYLASE"/>
    <property type="match status" value="1"/>
</dbReference>
<dbReference type="PRINTS" id="PR01181">
    <property type="entry name" value="DAPDCRBXLASE"/>
</dbReference>
<dbReference type="Gene3D" id="2.40.37.10">
    <property type="entry name" value="Lyase, Ornithine Decarboxylase, Chain A, domain 1"/>
    <property type="match status" value="1"/>
</dbReference>
<dbReference type="Pfam" id="PF02784">
    <property type="entry name" value="Orn_Arg_deC_N"/>
    <property type="match status" value="1"/>
</dbReference>
<dbReference type="OrthoDB" id="9802241at2"/>
<proteinExistence type="predicted"/>
<comment type="cofactor">
    <cofactor evidence="1 5">
        <name>pyridoxal 5'-phosphate</name>
        <dbReference type="ChEBI" id="CHEBI:597326"/>
    </cofactor>
</comment>
<dbReference type="PANTHER" id="PTHR43727:SF2">
    <property type="entry name" value="GROUP IV DECARBOXYLASE"/>
    <property type="match status" value="1"/>
</dbReference>
<dbReference type="PROSITE" id="PS00879">
    <property type="entry name" value="ODR_DC_2_2"/>
    <property type="match status" value="1"/>
</dbReference>
<keyword evidence="3 5" id="KW-0663">Pyridoxal phosphate</keyword>
<evidence type="ECO:0000256" key="1">
    <source>
        <dbReference type="ARBA" id="ARBA00001933"/>
    </source>
</evidence>
<dbReference type="InterPro" id="IPR009006">
    <property type="entry name" value="Ala_racemase/Decarboxylase_C"/>
</dbReference>
<evidence type="ECO:0000313" key="7">
    <source>
        <dbReference type="EMBL" id="OEO28060.1"/>
    </source>
</evidence>
<feature type="domain" description="Orn/DAP/Arg decarboxylase 2 N-terminal" evidence="6">
    <location>
        <begin position="48"/>
        <end position="292"/>
    </location>
</feature>
<evidence type="ECO:0000256" key="4">
    <source>
        <dbReference type="ARBA" id="ARBA00023239"/>
    </source>
</evidence>
<reference evidence="7 8" key="1">
    <citation type="journal article" date="2015" name="Genome Announc.">
        <title>Genome Assemblies of Three Soil-Associated Devosia species: D. insulae, D. limi, and D. soli.</title>
        <authorList>
            <person name="Hassan Y.I."/>
            <person name="Lepp D."/>
            <person name="Zhou T."/>
        </authorList>
    </citation>
    <scope>NUCLEOTIDE SEQUENCE [LARGE SCALE GENOMIC DNA]</scope>
    <source>
        <strain evidence="7 8">DS-56</strain>
    </source>
</reference>
<sequence length="420" mass="43285">MSGADLAAALLAEHFEVREGELRIGGVAVSELAQRFGTPLFAYDAAVMRRSYRRLREALQGFAAIHYSVKANPAVPVIALFLEEGAGVEIASIGEYRRARAAGARPEKILFAGPGKRKAELEEAIAGGVGEIHVESFEEITRLEAIGAALGKTLAVALRVNPVAAVQGGAMRMGGKPSAFGFDEESLDDVLAALAACPHLDLVGLHLFAGTQVLDAGVLLAQWGHGLALAREVSQRIGRQLSTVDLGGGLGIPYFQGDAALDLTAIAAGVPALARTVPTGTRVVVEPGRYLAGPAGVYVMAVNAIKRSRGQTFIVTDGGMHHHLAASGNLGQVIKRDYPILAPTRIGDPAAPPVSVVGPLCTPLDTLGRSVALPAVEVDALIAVLQSGAYGPTASPGGFLSHPAPAELLVEGGVPTVLGD</sequence>
<dbReference type="RefSeq" id="WP_069912636.1">
    <property type="nucleotide sequence ID" value="NZ_LAJE02000401.1"/>
</dbReference>
<feature type="modified residue" description="N6-(pyridoxal phosphate)lysine" evidence="5">
    <location>
        <position position="70"/>
    </location>
</feature>
<dbReference type="Proteomes" id="UP000095463">
    <property type="component" value="Unassembled WGS sequence"/>
</dbReference>
<protein>
    <submittedName>
        <fullName evidence="7">Diaminopimelate decarboxylase</fullName>
    </submittedName>
</protein>
<evidence type="ECO:0000256" key="2">
    <source>
        <dbReference type="ARBA" id="ARBA00022793"/>
    </source>
</evidence>
<dbReference type="GO" id="GO:0008836">
    <property type="term" value="F:diaminopimelate decarboxylase activity"/>
    <property type="evidence" value="ECO:0007669"/>
    <property type="project" value="InterPro"/>
</dbReference>
<evidence type="ECO:0000256" key="3">
    <source>
        <dbReference type="ARBA" id="ARBA00022898"/>
    </source>
</evidence>
<dbReference type="PRINTS" id="PR01179">
    <property type="entry name" value="ODADCRBXLASE"/>
</dbReference>
<dbReference type="GO" id="GO:0009089">
    <property type="term" value="P:lysine biosynthetic process via diaminopimelate"/>
    <property type="evidence" value="ECO:0007669"/>
    <property type="project" value="InterPro"/>
</dbReference>
<dbReference type="InterPro" id="IPR022644">
    <property type="entry name" value="De-COase2_N"/>
</dbReference>
<organism evidence="7 8">
    <name type="scientific">Devosia insulae DS-56</name>
    <dbReference type="NCBI Taxonomy" id="1116389"/>
    <lineage>
        <taxon>Bacteria</taxon>
        <taxon>Pseudomonadati</taxon>
        <taxon>Pseudomonadota</taxon>
        <taxon>Alphaproteobacteria</taxon>
        <taxon>Hyphomicrobiales</taxon>
        <taxon>Devosiaceae</taxon>
        <taxon>Devosia</taxon>
    </lineage>
</organism>
<evidence type="ECO:0000259" key="6">
    <source>
        <dbReference type="Pfam" id="PF02784"/>
    </source>
</evidence>
<comment type="caution">
    <text evidence="7">The sequence shown here is derived from an EMBL/GenBank/DDBJ whole genome shotgun (WGS) entry which is preliminary data.</text>
</comment>
<dbReference type="EMBL" id="LAJE02000401">
    <property type="protein sequence ID" value="OEO28060.1"/>
    <property type="molecule type" value="Genomic_DNA"/>
</dbReference>
<name>A0A1E5XHI0_9HYPH</name>
<dbReference type="InterPro" id="IPR022657">
    <property type="entry name" value="De-COase2_CS"/>
</dbReference>
<dbReference type="AlphaFoldDB" id="A0A1E5XHI0"/>
<dbReference type="InterPro" id="IPR000183">
    <property type="entry name" value="Orn/DAP/Arg_de-COase"/>
</dbReference>
<feature type="active site" description="Proton donor" evidence="5">
    <location>
        <position position="361"/>
    </location>
</feature>
<dbReference type="CDD" id="cd06839">
    <property type="entry name" value="PLPDE_III_Btrk_like"/>
    <property type="match status" value="1"/>
</dbReference>